<protein>
    <recommendedName>
        <fullName evidence="4">RING-type domain-containing protein</fullName>
    </recommendedName>
</protein>
<dbReference type="InterPro" id="IPR013083">
    <property type="entry name" value="Znf_RING/FYVE/PHD"/>
</dbReference>
<dbReference type="EMBL" id="BRYB01001470">
    <property type="protein sequence ID" value="GMI26472.1"/>
    <property type="molecule type" value="Genomic_DNA"/>
</dbReference>
<evidence type="ECO:0000313" key="3">
    <source>
        <dbReference type="Proteomes" id="UP001165060"/>
    </source>
</evidence>
<dbReference type="SUPFAM" id="SSF144020">
    <property type="entry name" value="FdhE-like"/>
    <property type="match status" value="1"/>
</dbReference>
<accession>A0ABQ6MHJ6</accession>
<reference evidence="2 3" key="1">
    <citation type="journal article" date="2023" name="Commun. Biol.">
        <title>Genome analysis of Parmales, the sister group of diatoms, reveals the evolutionary specialization of diatoms from phago-mixotrophs to photoautotrophs.</title>
        <authorList>
            <person name="Ban H."/>
            <person name="Sato S."/>
            <person name="Yoshikawa S."/>
            <person name="Yamada K."/>
            <person name="Nakamura Y."/>
            <person name="Ichinomiya M."/>
            <person name="Sato N."/>
            <person name="Blanc-Mathieu R."/>
            <person name="Endo H."/>
            <person name="Kuwata A."/>
            <person name="Ogata H."/>
        </authorList>
    </citation>
    <scope>NUCLEOTIDE SEQUENCE [LARGE SCALE GENOMIC DNA]</scope>
</reference>
<organism evidence="2 3">
    <name type="scientific">Tetraparma gracilis</name>
    <dbReference type="NCBI Taxonomy" id="2962635"/>
    <lineage>
        <taxon>Eukaryota</taxon>
        <taxon>Sar</taxon>
        <taxon>Stramenopiles</taxon>
        <taxon>Ochrophyta</taxon>
        <taxon>Bolidophyceae</taxon>
        <taxon>Parmales</taxon>
        <taxon>Triparmaceae</taxon>
        <taxon>Tetraparma</taxon>
    </lineage>
</organism>
<dbReference type="Pfam" id="PF13920">
    <property type="entry name" value="zf-C3HC4_3"/>
    <property type="match status" value="1"/>
</dbReference>
<feature type="region of interest" description="Disordered" evidence="1">
    <location>
        <begin position="33"/>
        <end position="53"/>
    </location>
</feature>
<proteinExistence type="predicted"/>
<gene>
    <name evidence="2" type="ORF">TeGR_g3510</name>
</gene>
<name>A0ABQ6MHJ6_9STRA</name>
<comment type="caution">
    <text evidence="2">The sequence shown here is derived from an EMBL/GenBank/DDBJ whole genome shotgun (WGS) entry which is preliminary data.</text>
</comment>
<sequence>MDSATNDRPVYTPLNNFLQIAFLSREITTVYENGANSSPSDAPHLPVSESETESERLRKLSKARADHAFDNTCPVCFDHAVDSVCNACGAGICSSCKAAWKEERAGCFVCQKTSERSDWTFETFTQDDLKEAVAGIEAKLSRGLLQAKEQAVQGVVEEDYIIVQNL</sequence>
<evidence type="ECO:0000256" key="1">
    <source>
        <dbReference type="SAM" id="MobiDB-lite"/>
    </source>
</evidence>
<dbReference type="InterPro" id="IPR024064">
    <property type="entry name" value="FdhE-like_sf"/>
</dbReference>
<evidence type="ECO:0008006" key="4">
    <source>
        <dbReference type="Google" id="ProtNLM"/>
    </source>
</evidence>
<dbReference type="Gene3D" id="3.30.40.10">
    <property type="entry name" value="Zinc/RING finger domain, C3HC4 (zinc finger)"/>
    <property type="match status" value="1"/>
</dbReference>
<evidence type="ECO:0000313" key="2">
    <source>
        <dbReference type="EMBL" id="GMI26472.1"/>
    </source>
</evidence>
<keyword evidence="3" id="KW-1185">Reference proteome</keyword>
<dbReference type="Proteomes" id="UP001165060">
    <property type="component" value="Unassembled WGS sequence"/>
</dbReference>